<name>A0A8K0FXS9_IGNLU</name>
<evidence type="ECO:0000313" key="2">
    <source>
        <dbReference type="Proteomes" id="UP000801492"/>
    </source>
</evidence>
<keyword evidence="2" id="KW-1185">Reference proteome</keyword>
<dbReference type="OrthoDB" id="1925699at2759"/>
<dbReference type="AlphaFoldDB" id="A0A8K0FXS9"/>
<dbReference type="Proteomes" id="UP000801492">
    <property type="component" value="Unassembled WGS sequence"/>
</dbReference>
<dbReference type="PANTHER" id="PTHR31649">
    <property type="entry name" value="AGAP009604-PA"/>
    <property type="match status" value="1"/>
</dbReference>
<gene>
    <name evidence="1" type="ORF">ILUMI_21679</name>
</gene>
<proteinExistence type="predicted"/>
<evidence type="ECO:0008006" key="3">
    <source>
        <dbReference type="Google" id="ProtNLM"/>
    </source>
</evidence>
<accession>A0A8K0FXS9</accession>
<reference evidence="1" key="1">
    <citation type="submission" date="2019-08" db="EMBL/GenBank/DDBJ databases">
        <title>The genome of the North American firefly Photinus pyralis.</title>
        <authorList>
            <consortium name="Photinus pyralis genome working group"/>
            <person name="Fallon T.R."/>
            <person name="Sander Lower S.E."/>
            <person name="Weng J.-K."/>
        </authorList>
    </citation>
    <scope>NUCLEOTIDE SEQUENCE</scope>
    <source>
        <strain evidence="1">TRF0915ILg1</strain>
        <tissue evidence="1">Whole body</tissue>
    </source>
</reference>
<dbReference type="SMART" id="SM00696">
    <property type="entry name" value="DM9"/>
    <property type="match status" value="2"/>
</dbReference>
<protein>
    <recommendedName>
        <fullName evidence="3">Natterin-3</fullName>
    </recommendedName>
</protein>
<dbReference type="PANTHER" id="PTHR31649:SF10">
    <property type="entry name" value="IP19903P-RELATED"/>
    <property type="match status" value="1"/>
</dbReference>
<comment type="caution">
    <text evidence="1">The sequence shown here is derived from an EMBL/GenBank/DDBJ whole genome shotgun (WGS) entry which is preliminary data.</text>
</comment>
<dbReference type="EMBL" id="VTPC01090162">
    <property type="protein sequence ID" value="KAF2884505.1"/>
    <property type="molecule type" value="Genomic_DNA"/>
</dbReference>
<dbReference type="Pfam" id="PF11901">
    <property type="entry name" value="DM9"/>
    <property type="match status" value="1"/>
</dbReference>
<dbReference type="InterPro" id="IPR006616">
    <property type="entry name" value="DM9_repeat"/>
</dbReference>
<evidence type="ECO:0000313" key="1">
    <source>
        <dbReference type="EMBL" id="KAF2884505.1"/>
    </source>
</evidence>
<sequence length="145" mass="15855">MSGYSWVPSSFGRALPPNAVQGGRDSDGSIIYVGKTRYMGDELPCKVIPQKRAAYVSHNCREHQVSSFEVLCQQTLRWVRNSGGYIPPGAVPGGRTNTGETLYIGRVHHGGSETVGKVHPSHGCLYIPYGGNEVSYKQYDILVLQ</sequence>
<organism evidence="1 2">
    <name type="scientific">Ignelater luminosus</name>
    <name type="common">Cucubano</name>
    <name type="synonym">Pyrophorus luminosus</name>
    <dbReference type="NCBI Taxonomy" id="2038154"/>
    <lineage>
        <taxon>Eukaryota</taxon>
        <taxon>Metazoa</taxon>
        <taxon>Ecdysozoa</taxon>
        <taxon>Arthropoda</taxon>
        <taxon>Hexapoda</taxon>
        <taxon>Insecta</taxon>
        <taxon>Pterygota</taxon>
        <taxon>Neoptera</taxon>
        <taxon>Endopterygota</taxon>
        <taxon>Coleoptera</taxon>
        <taxon>Polyphaga</taxon>
        <taxon>Elateriformia</taxon>
        <taxon>Elateroidea</taxon>
        <taxon>Elateridae</taxon>
        <taxon>Agrypninae</taxon>
        <taxon>Pyrophorini</taxon>
        <taxon>Ignelater</taxon>
    </lineage>
</organism>